<dbReference type="RefSeq" id="WP_250828051.1">
    <property type="nucleotide sequence ID" value="NZ_JAMOIL010000022.1"/>
</dbReference>
<dbReference type="Proteomes" id="UP001139485">
    <property type="component" value="Unassembled WGS sequence"/>
</dbReference>
<accession>A0A9X2DAA1</accession>
<gene>
    <name evidence="2" type="ORF">M8330_15485</name>
</gene>
<feature type="region of interest" description="Disordered" evidence="1">
    <location>
        <begin position="1"/>
        <end position="45"/>
    </location>
</feature>
<evidence type="ECO:0000256" key="1">
    <source>
        <dbReference type="SAM" id="MobiDB-lite"/>
    </source>
</evidence>
<dbReference type="EMBL" id="JAMOIL010000022">
    <property type="protein sequence ID" value="MCM0621692.1"/>
    <property type="molecule type" value="Genomic_DNA"/>
</dbReference>
<evidence type="ECO:0000313" key="2">
    <source>
        <dbReference type="EMBL" id="MCM0621692.1"/>
    </source>
</evidence>
<reference evidence="2" key="1">
    <citation type="submission" date="2022-05" db="EMBL/GenBank/DDBJ databases">
        <authorList>
            <person name="Tuo L."/>
        </authorList>
    </citation>
    <scope>NUCLEOTIDE SEQUENCE</scope>
    <source>
        <strain evidence="2">BSK12Z-4</strain>
    </source>
</reference>
<sequence>MTVTTVPSVPTTRLRARTTAAPVRRPSTGAAAAPTAPAAPGAERPRRLPAWFVTGPMIEFTVHGDPVSSGLVHAKKLGTTVTACGMPALTWEKAYERAFPLPGAPACRACHDVVAAQLERQRRGLR</sequence>
<protein>
    <submittedName>
        <fullName evidence="2">Uncharacterized protein</fullName>
    </submittedName>
</protein>
<name>A0A9X2DAA1_9ACTN</name>
<dbReference type="AlphaFoldDB" id="A0A9X2DAA1"/>
<keyword evidence="3" id="KW-1185">Reference proteome</keyword>
<feature type="compositionally biased region" description="Low complexity" evidence="1">
    <location>
        <begin position="1"/>
        <end position="42"/>
    </location>
</feature>
<comment type="caution">
    <text evidence="2">The sequence shown here is derived from an EMBL/GenBank/DDBJ whole genome shotgun (WGS) entry which is preliminary data.</text>
</comment>
<organism evidence="2 3">
    <name type="scientific">Nocardioides bruguierae</name>
    <dbReference type="NCBI Taxonomy" id="2945102"/>
    <lineage>
        <taxon>Bacteria</taxon>
        <taxon>Bacillati</taxon>
        <taxon>Actinomycetota</taxon>
        <taxon>Actinomycetes</taxon>
        <taxon>Propionibacteriales</taxon>
        <taxon>Nocardioidaceae</taxon>
        <taxon>Nocardioides</taxon>
    </lineage>
</organism>
<proteinExistence type="predicted"/>
<evidence type="ECO:0000313" key="3">
    <source>
        <dbReference type="Proteomes" id="UP001139485"/>
    </source>
</evidence>